<dbReference type="EMBL" id="BMJE01000002">
    <property type="protein sequence ID" value="GGB69758.1"/>
    <property type="molecule type" value="Genomic_DNA"/>
</dbReference>
<feature type="transmembrane region" description="Helical" evidence="1">
    <location>
        <begin position="67"/>
        <end position="90"/>
    </location>
</feature>
<evidence type="ECO:0008006" key="4">
    <source>
        <dbReference type="Google" id="ProtNLM"/>
    </source>
</evidence>
<keyword evidence="1" id="KW-1133">Transmembrane helix</keyword>
<evidence type="ECO:0000256" key="1">
    <source>
        <dbReference type="SAM" id="Phobius"/>
    </source>
</evidence>
<keyword evidence="3" id="KW-1185">Reference proteome</keyword>
<evidence type="ECO:0000313" key="3">
    <source>
        <dbReference type="Proteomes" id="UP000615760"/>
    </source>
</evidence>
<feature type="transmembrane region" description="Helical" evidence="1">
    <location>
        <begin position="12"/>
        <end position="31"/>
    </location>
</feature>
<evidence type="ECO:0000313" key="2">
    <source>
        <dbReference type="EMBL" id="GGB69758.1"/>
    </source>
</evidence>
<keyword evidence="1" id="KW-0812">Transmembrane</keyword>
<accession>A0ABQ1JMR8</accession>
<keyword evidence="1" id="KW-0472">Membrane</keyword>
<dbReference type="Proteomes" id="UP000615760">
    <property type="component" value="Unassembled WGS sequence"/>
</dbReference>
<comment type="caution">
    <text evidence="2">The sequence shown here is derived from an EMBL/GenBank/DDBJ whole genome shotgun (WGS) entry which is preliminary data.</text>
</comment>
<sequence>MKSNSLVQKNKYAIVIFMLLFLFITIKDRIIDLNPNIVLAITVSFIGLASFLAYLKFGDDRKAEKINYKRIAIAGIFIAWTIGFGVYNYLSI</sequence>
<gene>
    <name evidence="2" type="ORF">GCM10007424_07190</name>
</gene>
<reference evidence="3" key="1">
    <citation type="journal article" date="2019" name="Int. J. Syst. Evol. Microbiol.">
        <title>The Global Catalogue of Microorganisms (GCM) 10K type strain sequencing project: providing services to taxonomists for standard genome sequencing and annotation.</title>
        <authorList>
            <consortium name="The Broad Institute Genomics Platform"/>
            <consortium name="The Broad Institute Genome Sequencing Center for Infectious Disease"/>
            <person name="Wu L."/>
            <person name="Ma J."/>
        </authorList>
    </citation>
    <scope>NUCLEOTIDE SEQUENCE [LARGE SCALE GENOMIC DNA]</scope>
    <source>
        <strain evidence="3">CGMCC 1.15461</strain>
    </source>
</reference>
<feature type="transmembrane region" description="Helical" evidence="1">
    <location>
        <begin position="37"/>
        <end position="55"/>
    </location>
</feature>
<dbReference type="RefSeq" id="WP_188619883.1">
    <property type="nucleotide sequence ID" value="NZ_BMJE01000002.1"/>
</dbReference>
<protein>
    <recommendedName>
        <fullName evidence="4">DUF4134 domain-containing protein</fullName>
    </recommendedName>
</protein>
<proteinExistence type="predicted"/>
<organism evidence="2 3">
    <name type="scientific">Flavobacterium suaedae</name>
    <dbReference type="NCBI Taxonomy" id="1767027"/>
    <lineage>
        <taxon>Bacteria</taxon>
        <taxon>Pseudomonadati</taxon>
        <taxon>Bacteroidota</taxon>
        <taxon>Flavobacteriia</taxon>
        <taxon>Flavobacteriales</taxon>
        <taxon>Flavobacteriaceae</taxon>
        <taxon>Flavobacterium</taxon>
    </lineage>
</organism>
<name>A0ABQ1JMR8_9FLAO</name>